<evidence type="ECO:0000256" key="6">
    <source>
        <dbReference type="PROSITE-ProRule" id="PRU00146"/>
    </source>
</evidence>
<evidence type="ECO:0000259" key="8">
    <source>
        <dbReference type="PROSITE" id="PS50016"/>
    </source>
</evidence>
<gene>
    <name evidence="9" type="ORF">ILEXP_LOCUS40199</name>
</gene>
<keyword evidence="5" id="KW-0539">Nucleus</keyword>
<comment type="subcellular location">
    <subcellularLocation>
        <location evidence="1">Nucleus</location>
    </subcellularLocation>
</comment>
<feature type="region of interest" description="Disordered" evidence="7">
    <location>
        <begin position="21"/>
        <end position="66"/>
    </location>
</feature>
<evidence type="ECO:0000313" key="10">
    <source>
        <dbReference type="Proteomes" id="UP001642360"/>
    </source>
</evidence>
<dbReference type="AlphaFoldDB" id="A0ABC8TS87"/>
<evidence type="ECO:0000256" key="5">
    <source>
        <dbReference type="ARBA" id="ARBA00023242"/>
    </source>
</evidence>
<reference evidence="9 10" key="1">
    <citation type="submission" date="2024-02" db="EMBL/GenBank/DDBJ databases">
        <authorList>
            <person name="Vignale AGUSTIN F."/>
            <person name="Sosa J E."/>
            <person name="Modenutti C."/>
        </authorList>
    </citation>
    <scope>NUCLEOTIDE SEQUENCE [LARGE SCALE GENOMIC DNA]</scope>
</reference>
<dbReference type="InterPro" id="IPR054292">
    <property type="entry name" value="DUF7028"/>
</dbReference>
<sequence>MEEGVRSGGVLKKKSSSGCLIIKKKGDGMGGVGPSGSRKDKKRSRLIRRDSGSSDELLEPSRRKVTGKCHNGSVEFRKNIVDNREFVRNGEFGSEETKGSRLDLFEFNEYDEFDGKMMRNDYMIGRRGSPMEFGSGSSRNVMGGRNKGVNYNVKSMLEGEEDEAHLPISSLRREKFQEASDKPIRLQGKNGVLKVMVNKKKMGLSHSSYNHQEVKDRTGSRSGDAFRKNTVARPSSYSDSKHPEKTVTFVKTEKSEMKLRKSLQTKSSKGGDLETDTSLKLRPSTVKACDAAIGVKNEGKKTPLTENTTTGRSKERKISGSVGTDKQILREQIRDMLIKAGWTIDYRPRRNRDYLDAVYINPSGTAYWSIIKAYDALQKQMEEEGDNTKPGSKEVQFSPLSGDLLNKLTRRTRKKIEKETKKRRDDGLAEGSDNDQHEDTLSFYMRQNGKSLRGRLQKADHVSGDDLNENATNSRKIQGRKSRIKGRCTLLVRSSDEGQDSETEGYVSYTGKRTLLAWLIDSGTVKLSEKVQYMNRRRTKVMLEGWITKDGIHCGCCSKILTVSKFEIHAGTKKGQPYQNIVLESGFSLLQCQIDAWNRQQESERQGFYTIEIDGDDPDDDTCGICGDGGDLICCDGCPSTFHQSCLDIQMLPLGDWHCPNCTCIICGIVSGGDAEENSRTVESLITCSLCEKKYHESCCQKMNSLPADSNNASTSFCSNKCQEIFDHLQNLLGVKHEMEAGFSWSLIRRTDLDLDAFHHGSPQRVECNSKLAVALSIMNECFLSIVDRRSGINLIHNVLYNCGLTFLGILMGISRTGLRDFSDLHTSKSIDLATIWYVVDVPRITIDSSTIQEDKTTPVTSSHSSIYGKQITSDSASAA</sequence>
<dbReference type="CDD" id="cd15532">
    <property type="entry name" value="PHD2_CHD_II"/>
    <property type="match status" value="1"/>
</dbReference>
<dbReference type="PANTHER" id="PTHR46508">
    <property type="entry name" value="PHD FINGER FAMILY PROTEIN"/>
    <property type="match status" value="1"/>
</dbReference>
<dbReference type="Pfam" id="PF22970">
    <property type="entry name" value="DUF7028"/>
    <property type="match status" value="1"/>
</dbReference>
<dbReference type="InterPro" id="IPR011011">
    <property type="entry name" value="Znf_FYVE_PHD"/>
</dbReference>
<evidence type="ECO:0000313" key="9">
    <source>
        <dbReference type="EMBL" id="CAK9170701.1"/>
    </source>
</evidence>
<evidence type="ECO:0000256" key="7">
    <source>
        <dbReference type="SAM" id="MobiDB-lite"/>
    </source>
</evidence>
<evidence type="ECO:0000256" key="3">
    <source>
        <dbReference type="ARBA" id="ARBA00022771"/>
    </source>
</evidence>
<dbReference type="InterPro" id="IPR032308">
    <property type="entry name" value="TDBD"/>
</dbReference>
<dbReference type="GO" id="GO:0008270">
    <property type="term" value="F:zinc ion binding"/>
    <property type="evidence" value="ECO:0007669"/>
    <property type="project" value="UniProtKB-KW"/>
</dbReference>
<accession>A0ABC8TS87</accession>
<dbReference type="GO" id="GO:0005634">
    <property type="term" value="C:nucleus"/>
    <property type="evidence" value="ECO:0007669"/>
    <property type="project" value="UniProtKB-SubCell"/>
</dbReference>
<feature type="compositionally biased region" description="Basic and acidic residues" evidence="7">
    <location>
        <begin position="416"/>
        <end position="427"/>
    </location>
</feature>
<dbReference type="InterPro" id="IPR013083">
    <property type="entry name" value="Znf_RING/FYVE/PHD"/>
</dbReference>
<feature type="region of interest" description="Disordered" evidence="7">
    <location>
        <begin position="300"/>
        <end position="322"/>
    </location>
</feature>
<evidence type="ECO:0000256" key="1">
    <source>
        <dbReference type="ARBA" id="ARBA00004123"/>
    </source>
</evidence>
<dbReference type="EMBL" id="CAUOFW020005552">
    <property type="protein sequence ID" value="CAK9170701.1"/>
    <property type="molecule type" value="Genomic_DNA"/>
</dbReference>
<dbReference type="InterPro" id="IPR001965">
    <property type="entry name" value="Znf_PHD"/>
</dbReference>
<protein>
    <recommendedName>
        <fullName evidence="8">PHD-type domain-containing protein</fullName>
    </recommendedName>
</protein>
<feature type="region of interest" description="Disordered" evidence="7">
    <location>
        <begin position="454"/>
        <end position="480"/>
    </location>
</feature>
<dbReference type="PROSITE" id="PS50016">
    <property type="entry name" value="ZF_PHD_2"/>
    <property type="match status" value="1"/>
</dbReference>
<feature type="region of interest" description="Disordered" evidence="7">
    <location>
        <begin position="258"/>
        <end position="277"/>
    </location>
</feature>
<dbReference type="Gene3D" id="3.30.40.10">
    <property type="entry name" value="Zinc/RING finger domain, C3HC4 (zinc finger)"/>
    <property type="match status" value="1"/>
</dbReference>
<feature type="region of interest" description="Disordered" evidence="7">
    <location>
        <begin position="381"/>
        <end position="441"/>
    </location>
</feature>
<dbReference type="SMART" id="SM00249">
    <property type="entry name" value="PHD"/>
    <property type="match status" value="2"/>
</dbReference>
<dbReference type="InterPro" id="IPR019787">
    <property type="entry name" value="Znf_PHD-finger"/>
</dbReference>
<keyword evidence="3 6" id="KW-0863">Zinc-finger</keyword>
<organism evidence="9 10">
    <name type="scientific">Ilex paraguariensis</name>
    <name type="common">yerba mate</name>
    <dbReference type="NCBI Taxonomy" id="185542"/>
    <lineage>
        <taxon>Eukaryota</taxon>
        <taxon>Viridiplantae</taxon>
        <taxon>Streptophyta</taxon>
        <taxon>Embryophyta</taxon>
        <taxon>Tracheophyta</taxon>
        <taxon>Spermatophyta</taxon>
        <taxon>Magnoliopsida</taxon>
        <taxon>eudicotyledons</taxon>
        <taxon>Gunneridae</taxon>
        <taxon>Pentapetalae</taxon>
        <taxon>asterids</taxon>
        <taxon>campanulids</taxon>
        <taxon>Aquifoliales</taxon>
        <taxon>Aquifoliaceae</taxon>
        <taxon>Ilex</taxon>
    </lineage>
</organism>
<keyword evidence="2" id="KW-0479">Metal-binding</keyword>
<name>A0ABC8TS87_9AQUA</name>
<comment type="caution">
    <text evidence="9">The sequence shown here is derived from an EMBL/GenBank/DDBJ whole genome shotgun (WGS) entry which is preliminary data.</text>
</comment>
<keyword evidence="4" id="KW-0862">Zinc</keyword>
<proteinExistence type="predicted"/>
<feature type="domain" description="PHD-type" evidence="8">
    <location>
        <begin position="620"/>
        <end position="665"/>
    </location>
</feature>
<keyword evidence="10" id="KW-1185">Reference proteome</keyword>
<evidence type="ECO:0000256" key="2">
    <source>
        <dbReference type="ARBA" id="ARBA00022723"/>
    </source>
</evidence>
<dbReference type="Pfam" id="PF00628">
    <property type="entry name" value="PHD"/>
    <property type="match status" value="1"/>
</dbReference>
<dbReference type="SUPFAM" id="SSF57903">
    <property type="entry name" value="FYVE/PHD zinc finger"/>
    <property type="match status" value="1"/>
</dbReference>
<dbReference type="Proteomes" id="UP001642360">
    <property type="component" value="Unassembled WGS sequence"/>
</dbReference>
<dbReference type="Pfam" id="PF16135">
    <property type="entry name" value="TDBD"/>
    <property type="match status" value="1"/>
</dbReference>
<evidence type="ECO:0000256" key="4">
    <source>
        <dbReference type="ARBA" id="ARBA00022833"/>
    </source>
</evidence>
<dbReference type="PANTHER" id="PTHR46508:SF3">
    <property type="entry name" value="ACYL-COA N-ACYLTRANSFERASE WITH RING_FYVE_PHD-TYPE ZINC FINGER PROTEIN"/>
    <property type="match status" value="1"/>
</dbReference>